<dbReference type="RefSeq" id="WP_170230307.1">
    <property type="nucleotide sequence ID" value="NZ_BJXX01000138.1"/>
</dbReference>
<keyword evidence="2" id="KW-0378">Hydrolase</keyword>
<dbReference type="GO" id="GO:0008408">
    <property type="term" value="F:3'-5' exonuclease activity"/>
    <property type="evidence" value="ECO:0007669"/>
    <property type="project" value="TreeGrafter"/>
</dbReference>
<dbReference type="Proteomes" id="UP000321157">
    <property type="component" value="Unassembled WGS sequence"/>
</dbReference>
<dbReference type="AlphaFoldDB" id="A0A511V9F8"/>
<proteinExistence type="predicted"/>
<dbReference type="GO" id="GO:0005829">
    <property type="term" value="C:cytosol"/>
    <property type="evidence" value="ECO:0007669"/>
    <property type="project" value="TreeGrafter"/>
</dbReference>
<organism evidence="5 6">
    <name type="scientific">Aneurinibacillus danicus</name>
    <dbReference type="NCBI Taxonomy" id="267746"/>
    <lineage>
        <taxon>Bacteria</taxon>
        <taxon>Bacillati</taxon>
        <taxon>Bacillota</taxon>
        <taxon>Bacilli</taxon>
        <taxon>Bacillales</taxon>
        <taxon>Paenibacillaceae</taxon>
        <taxon>Aneurinibacillus group</taxon>
        <taxon>Aneurinibacillus</taxon>
    </lineage>
</organism>
<evidence type="ECO:0000313" key="5">
    <source>
        <dbReference type="EMBL" id="GEN35556.1"/>
    </source>
</evidence>
<dbReference type="SUPFAM" id="SSF53098">
    <property type="entry name" value="Ribonuclease H-like"/>
    <property type="match status" value="1"/>
</dbReference>
<reference evidence="5 6" key="1">
    <citation type="submission" date="2019-07" db="EMBL/GenBank/DDBJ databases">
        <title>Whole genome shotgun sequence of Aneurinibacillus danicus NBRC 102444.</title>
        <authorList>
            <person name="Hosoyama A."/>
            <person name="Uohara A."/>
            <person name="Ohji S."/>
            <person name="Ichikawa N."/>
        </authorList>
    </citation>
    <scope>NUCLEOTIDE SEQUENCE [LARGE SCALE GENOMIC DNA]</scope>
    <source>
        <strain evidence="5 6">NBRC 102444</strain>
    </source>
</reference>
<name>A0A511V9F8_9BACL</name>
<dbReference type="NCBIfam" id="TIGR00573">
    <property type="entry name" value="dnaq"/>
    <property type="match status" value="1"/>
</dbReference>
<dbReference type="InterPro" id="IPR013520">
    <property type="entry name" value="Ribonucl_H"/>
</dbReference>
<keyword evidence="6" id="KW-1185">Reference proteome</keyword>
<evidence type="ECO:0000256" key="3">
    <source>
        <dbReference type="ARBA" id="ARBA00022839"/>
    </source>
</evidence>
<dbReference type="InterPro" id="IPR006054">
    <property type="entry name" value="DnaQ"/>
</dbReference>
<evidence type="ECO:0000256" key="1">
    <source>
        <dbReference type="ARBA" id="ARBA00022722"/>
    </source>
</evidence>
<dbReference type="EMBL" id="BJXX01000138">
    <property type="protein sequence ID" value="GEN35556.1"/>
    <property type="molecule type" value="Genomic_DNA"/>
</dbReference>
<dbReference type="Pfam" id="PF00929">
    <property type="entry name" value="RNase_T"/>
    <property type="match status" value="1"/>
</dbReference>
<dbReference type="CDD" id="cd06127">
    <property type="entry name" value="DEDDh"/>
    <property type="match status" value="1"/>
</dbReference>
<dbReference type="Gene3D" id="3.30.420.10">
    <property type="entry name" value="Ribonuclease H-like superfamily/Ribonuclease H"/>
    <property type="match status" value="1"/>
</dbReference>
<evidence type="ECO:0000313" key="6">
    <source>
        <dbReference type="Proteomes" id="UP000321157"/>
    </source>
</evidence>
<sequence length="260" mass="30045">MRKKDVNTVYSFPLGKYLKHITTSWYKEKLPLDPQLIQEVQSMCESVQQHNYPDRHLRNMRFVVFDTETTGFHPYAGDEIISIGAVVIQNGQIQESEFFHEYIHPGKPIPPIVTEITGITDEDVQEAPLPLPVLHKFLRFVDDSYLVAHCADFDINFLNSKLRKLCKAKIHNPVIDTMTLAYHLLPTNQSYGLDTLLQQYEIEVEGRHTALGDAFMTAELYLAFIEELERRGIHTLHSLENYIKSMHLLRQRTESGYASL</sequence>
<dbReference type="SMART" id="SM00479">
    <property type="entry name" value="EXOIII"/>
    <property type="match status" value="1"/>
</dbReference>
<dbReference type="GO" id="GO:0045004">
    <property type="term" value="P:DNA replication proofreading"/>
    <property type="evidence" value="ECO:0007669"/>
    <property type="project" value="TreeGrafter"/>
</dbReference>
<evidence type="ECO:0000259" key="4">
    <source>
        <dbReference type="SMART" id="SM00479"/>
    </source>
</evidence>
<dbReference type="InterPro" id="IPR036397">
    <property type="entry name" value="RNaseH_sf"/>
</dbReference>
<gene>
    <name evidence="5" type="ORF">ADA01nite_30160</name>
</gene>
<dbReference type="FunFam" id="3.30.420.10:FF:000045">
    <property type="entry name" value="3'-5' exonuclease DinG"/>
    <property type="match status" value="1"/>
</dbReference>
<dbReference type="GO" id="GO:0003677">
    <property type="term" value="F:DNA binding"/>
    <property type="evidence" value="ECO:0007669"/>
    <property type="project" value="InterPro"/>
</dbReference>
<accession>A0A511V9F8</accession>
<comment type="caution">
    <text evidence="5">The sequence shown here is derived from an EMBL/GenBank/DDBJ whole genome shotgun (WGS) entry which is preliminary data.</text>
</comment>
<dbReference type="InterPro" id="IPR012337">
    <property type="entry name" value="RNaseH-like_sf"/>
</dbReference>
<keyword evidence="1" id="KW-0540">Nuclease</keyword>
<keyword evidence="3" id="KW-0269">Exonuclease</keyword>
<dbReference type="GO" id="GO:0003887">
    <property type="term" value="F:DNA-directed DNA polymerase activity"/>
    <property type="evidence" value="ECO:0007669"/>
    <property type="project" value="InterPro"/>
</dbReference>
<feature type="domain" description="Exonuclease" evidence="4">
    <location>
        <begin position="61"/>
        <end position="230"/>
    </location>
</feature>
<dbReference type="PANTHER" id="PTHR30231">
    <property type="entry name" value="DNA POLYMERASE III SUBUNIT EPSILON"/>
    <property type="match status" value="1"/>
</dbReference>
<evidence type="ECO:0000256" key="2">
    <source>
        <dbReference type="ARBA" id="ARBA00022801"/>
    </source>
</evidence>
<dbReference type="PANTHER" id="PTHR30231:SF41">
    <property type="entry name" value="DNA POLYMERASE III SUBUNIT EPSILON"/>
    <property type="match status" value="1"/>
</dbReference>
<protein>
    <recommendedName>
        <fullName evidence="4">Exonuclease domain-containing protein</fullName>
    </recommendedName>
</protein>